<sequence length="513" mass="56391">MPQLLRILFLLLIAGLPATASARVPEPLDAVIDRAATSFGVPGAVIVVVEGDHIVYERAVGVVRLGEPDAVSMHTRFAIGSITKSFAAAAIAQLVDEKRLSWDDKAIEYLPELHMNDDYVTRELTIRDMLSHRSGLASGAGDLLSWPQTNIPMNDKLAALRYLPLTRGFRARYGYSNLLYGAVGEIIARRSGMPWSDYVRTRFLAPLGMRDALGRSSTAWPHARITEEMRGTGPVVPLPRSYRLDGDGAAGALYASGADMARWMSVQLADGRLPNGEQLFSADAAREMHALQTPLRIRPSEGEFRAADPHFSGYGLGWFVRDYHGTKLLYHGGGTLGAVALLTLVPQKNIGFIILTNSEESGFLRAAELLLLDHYLDRTSPDWVGLQQREDAGMWHDALAEMKQAQARLPRGGPSLPLSAYIGRYRDKAFGIVEVSGDDRELRIRFDRSPFLSGRLEHAGGDIFRTRFTEPGMEDAYLTFRIAGRKVAGASAAPVSPAADFSFDFKHLDLTRE</sequence>
<name>A0A1Y5PY24_9SPHN</name>
<evidence type="ECO:0000259" key="3">
    <source>
        <dbReference type="Pfam" id="PF11954"/>
    </source>
</evidence>
<evidence type="ECO:0000313" key="4">
    <source>
        <dbReference type="EMBL" id="SBV32397.1"/>
    </source>
</evidence>
<dbReference type="KEGG" id="sphu:SPPYR_1277"/>
<gene>
    <name evidence="4" type="ORF">SPPYR_1277</name>
</gene>
<reference evidence="4" key="1">
    <citation type="submission" date="2016-03" db="EMBL/GenBank/DDBJ databases">
        <authorList>
            <person name="Ploux O."/>
        </authorList>
    </citation>
    <scope>NUCLEOTIDE SEQUENCE</scope>
    <source>
        <strain evidence="4">UC10</strain>
    </source>
</reference>
<feature type="signal peptide" evidence="1">
    <location>
        <begin position="1"/>
        <end position="22"/>
    </location>
</feature>
<dbReference type="Pfam" id="PF00144">
    <property type="entry name" value="Beta-lactamase"/>
    <property type="match status" value="1"/>
</dbReference>
<evidence type="ECO:0000259" key="2">
    <source>
        <dbReference type="Pfam" id="PF00144"/>
    </source>
</evidence>
<dbReference type="RefSeq" id="WP_295325390.1">
    <property type="nucleotide sequence ID" value="NZ_LT598653.1"/>
</dbReference>
<dbReference type="InterPro" id="IPR001466">
    <property type="entry name" value="Beta-lactam-related"/>
</dbReference>
<feature type="domain" description="Peptidase S12 Pab87-related C-terminal" evidence="3">
    <location>
        <begin position="412"/>
        <end position="511"/>
    </location>
</feature>
<protein>
    <submittedName>
        <fullName evidence="4">Beta-lactamase</fullName>
    </submittedName>
</protein>
<dbReference type="Pfam" id="PF11954">
    <property type="entry name" value="DUF3471"/>
    <property type="match status" value="1"/>
</dbReference>
<proteinExistence type="predicted"/>
<organism evidence="4">
    <name type="scientific">uncultured Sphingopyxis sp</name>
    <dbReference type="NCBI Taxonomy" id="310581"/>
    <lineage>
        <taxon>Bacteria</taxon>
        <taxon>Pseudomonadati</taxon>
        <taxon>Pseudomonadota</taxon>
        <taxon>Alphaproteobacteria</taxon>
        <taxon>Sphingomonadales</taxon>
        <taxon>Sphingomonadaceae</taxon>
        <taxon>Sphingopyxis</taxon>
        <taxon>environmental samples</taxon>
    </lineage>
</organism>
<accession>A0A1Y5PY24</accession>
<feature type="domain" description="Beta-lactamase-related" evidence="2">
    <location>
        <begin position="29"/>
        <end position="366"/>
    </location>
</feature>
<dbReference type="AlphaFoldDB" id="A0A1Y5PY24"/>
<dbReference type="Gene3D" id="2.40.128.600">
    <property type="match status" value="1"/>
</dbReference>
<dbReference type="InterPro" id="IPR021860">
    <property type="entry name" value="Peptidase_S12_Pab87-rel_C"/>
</dbReference>
<dbReference type="EMBL" id="LT598653">
    <property type="protein sequence ID" value="SBV32397.1"/>
    <property type="molecule type" value="Genomic_DNA"/>
</dbReference>
<feature type="chain" id="PRO_5012170101" evidence="1">
    <location>
        <begin position="23"/>
        <end position="513"/>
    </location>
</feature>
<dbReference type="PANTHER" id="PTHR46825:SF15">
    <property type="entry name" value="BETA-LACTAMASE-RELATED DOMAIN-CONTAINING PROTEIN"/>
    <property type="match status" value="1"/>
</dbReference>
<dbReference type="Gene3D" id="3.40.710.10">
    <property type="entry name" value="DD-peptidase/beta-lactamase superfamily"/>
    <property type="match status" value="1"/>
</dbReference>
<dbReference type="InterPro" id="IPR012338">
    <property type="entry name" value="Beta-lactam/transpept-like"/>
</dbReference>
<dbReference type="SUPFAM" id="SSF56601">
    <property type="entry name" value="beta-lactamase/transpeptidase-like"/>
    <property type="match status" value="1"/>
</dbReference>
<keyword evidence="1" id="KW-0732">Signal</keyword>
<dbReference type="InterPro" id="IPR050491">
    <property type="entry name" value="AmpC-like"/>
</dbReference>
<dbReference type="PANTHER" id="PTHR46825">
    <property type="entry name" value="D-ALANYL-D-ALANINE-CARBOXYPEPTIDASE/ENDOPEPTIDASE AMPH"/>
    <property type="match status" value="1"/>
</dbReference>
<evidence type="ECO:0000256" key="1">
    <source>
        <dbReference type="SAM" id="SignalP"/>
    </source>
</evidence>